<dbReference type="AlphaFoldDB" id="A0A0G4FLJ0"/>
<dbReference type="PhylomeDB" id="A0A0G4FLJ0"/>
<evidence type="ECO:0000313" key="2">
    <source>
        <dbReference type="EMBL" id="CEM14875.1"/>
    </source>
</evidence>
<evidence type="ECO:0000256" key="1">
    <source>
        <dbReference type="SAM" id="MobiDB-lite"/>
    </source>
</evidence>
<feature type="compositionally biased region" description="Basic and acidic residues" evidence="1">
    <location>
        <begin position="379"/>
        <end position="401"/>
    </location>
</feature>
<keyword evidence="3" id="KW-1185">Reference proteome</keyword>
<organism evidence="2 3">
    <name type="scientific">Vitrella brassicaformis (strain CCMP3155)</name>
    <dbReference type="NCBI Taxonomy" id="1169540"/>
    <lineage>
        <taxon>Eukaryota</taxon>
        <taxon>Sar</taxon>
        <taxon>Alveolata</taxon>
        <taxon>Colpodellida</taxon>
        <taxon>Vitrellaceae</taxon>
        <taxon>Vitrella</taxon>
    </lineage>
</organism>
<accession>A0A0G4FLJ0</accession>
<reference evidence="2 3" key="1">
    <citation type="submission" date="2014-11" db="EMBL/GenBank/DDBJ databases">
        <authorList>
            <person name="Zhu J."/>
            <person name="Qi W."/>
            <person name="Song R."/>
        </authorList>
    </citation>
    <scope>NUCLEOTIDE SEQUENCE [LARGE SCALE GENOMIC DNA]</scope>
</reference>
<proteinExistence type="predicted"/>
<dbReference type="VEuPathDB" id="CryptoDB:Vbra_15677"/>
<feature type="region of interest" description="Disordered" evidence="1">
    <location>
        <begin position="369"/>
        <end position="434"/>
    </location>
</feature>
<sequence>MGNAQSRSTDRAWPSFRGQCLDFIHREDHLDLYSLIDLGSIRAAAPFLIDTPPGLLSGRLRRALHAKRLDDGTRLDTVVSFGDPHSGLEAAEELKCLWLVEHQRWDEAADALRFASQCRFCQLPAIITREDLQRHRTKQAFLAEPRVVALWKMVGRQVDFGELGRFELFDDGHGGMRAIKDEEAFQIRLSPPLPADHRFQQHTDPHNPIVAHRISVYGDGQDHVRDDDMVEASFSSYLMHTISARMYGSHTSIDTQRHKIDAGVMARLDRSVHRPFVGNVAGASAVMAIEYPAGVHHRYAVLTPLDHPFATVYGVREGPREDQVNVLAVTTEPRASVADDELRFSQMYPQSAAFFPRWMYLVAGLEYDDDDTSSSSGSEEGKEGGGDVSTHDDGSTSHDADTENDDDAPAIANTEDAPMAVEDNGGGKEDSTHQ</sequence>
<dbReference type="EMBL" id="CDMY01000460">
    <property type="protein sequence ID" value="CEM14875.1"/>
    <property type="molecule type" value="Genomic_DNA"/>
</dbReference>
<name>A0A0G4FLJ0_VITBC</name>
<evidence type="ECO:0000313" key="3">
    <source>
        <dbReference type="Proteomes" id="UP000041254"/>
    </source>
</evidence>
<dbReference type="InParanoid" id="A0A0G4FLJ0"/>
<gene>
    <name evidence="2" type="ORF">Vbra_15677</name>
</gene>
<feature type="compositionally biased region" description="Basic and acidic residues" evidence="1">
    <location>
        <begin position="425"/>
        <end position="434"/>
    </location>
</feature>
<dbReference type="Proteomes" id="UP000041254">
    <property type="component" value="Unassembled WGS sequence"/>
</dbReference>
<protein>
    <submittedName>
        <fullName evidence="2">Uncharacterized protein</fullName>
    </submittedName>
</protein>